<dbReference type="PIRSF" id="PIRSF037263">
    <property type="entry name" value="DUF951_bac"/>
    <property type="match status" value="1"/>
</dbReference>
<keyword evidence="2" id="KW-1185">Reference proteome</keyword>
<dbReference type="RefSeq" id="WP_125585323.1">
    <property type="nucleotide sequence ID" value="NZ_JBHTMO010000003.1"/>
</dbReference>
<evidence type="ECO:0000313" key="1">
    <source>
        <dbReference type="EMBL" id="MFD1392367.1"/>
    </source>
</evidence>
<organism evidence="1 2">
    <name type="scientific">Lacticaseibacillus jixianensis</name>
    <dbReference type="NCBI Taxonomy" id="2486012"/>
    <lineage>
        <taxon>Bacteria</taxon>
        <taxon>Bacillati</taxon>
        <taxon>Bacillota</taxon>
        <taxon>Bacilli</taxon>
        <taxon>Lactobacillales</taxon>
        <taxon>Lactobacillaceae</taxon>
        <taxon>Lacticaseibacillus</taxon>
    </lineage>
</organism>
<dbReference type="Pfam" id="PF06107">
    <property type="entry name" value="DUF951"/>
    <property type="match status" value="1"/>
</dbReference>
<dbReference type="PANTHER" id="PTHR38455:SF1">
    <property type="entry name" value="DUF951 DOMAIN-CONTAINING PROTEIN"/>
    <property type="match status" value="1"/>
</dbReference>
<evidence type="ECO:0000313" key="2">
    <source>
        <dbReference type="Proteomes" id="UP001597249"/>
    </source>
</evidence>
<dbReference type="PANTHER" id="PTHR38455">
    <property type="entry name" value="HYPOTHETICAL CYTOSOLIC PROTEIN"/>
    <property type="match status" value="1"/>
</dbReference>
<protein>
    <submittedName>
        <fullName evidence="1">DUF951 domain-containing protein</fullName>
    </submittedName>
</protein>
<sequence length="66" mass="7714">MYELHDRVLMKKPHACGTNDWEIIRVGMDIKIKCTGCGHIVMMSRHDFDHKMKKILVKANSEKESE</sequence>
<reference evidence="2" key="1">
    <citation type="journal article" date="2019" name="Int. J. Syst. Evol. Microbiol.">
        <title>The Global Catalogue of Microorganisms (GCM) 10K type strain sequencing project: providing services to taxonomists for standard genome sequencing and annotation.</title>
        <authorList>
            <consortium name="The Broad Institute Genomics Platform"/>
            <consortium name="The Broad Institute Genome Sequencing Center for Infectious Disease"/>
            <person name="Wu L."/>
            <person name="Ma J."/>
        </authorList>
    </citation>
    <scope>NUCLEOTIDE SEQUENCE [LARGE SCALE GENOMIC DNA]</scope>
    <source>
        <strain evidence="2">CCM 8911</strain>
    </source>
</reference>
<comment type="caution">
    <text evidence="1">The sequence shown here is derived from an EMBL/GenBank/DDBJ whole genome shotgun (WGS) entry which is preliminary data.</text>
</comment>
<accession>A0ABW4B876</accession>
<dbReference type="EMBL" id="JBHTMO010000003">
    <property type="protein sequence ID" value="MFD1392367.1"/>
    <property type="molecule type" value="Genomic_DNA"/>
</dbReference>
<proteinExistence type="predicted"/>
<dbReference type="InterPro" id="IPR009296">
    <property type="entry name" value="DUF951"/>
</dbReference>
<gene>
    <name evidence="1" type="ORF">ACFQ3L_02045</name>
</gene>
<dbReference type="Proteomes" id="UP001597249">
    <property type="component" value="Unassembled WGS sequence"/>
</dbReference>
<name>A0ABW4B876_9LACO</name>